<dbReference type="Gene3D" id="1.10.101.10">
    <property type="entry name" value="PGBD-like superfamily/PGBD"/>
    <property type="match status" value="1"/>
</dbReference>
<dbReference type="PANTHER" id="PTHR41533">
    <property type="entry name" value="L,D-TRANSPEPTIDASE HI_1667-RELATED"/>
    <property type="match status" value="1"/>
</dbReference>
<evidence type="ECO:0000256" key="4">
    <source>
        <dbReference type="ARBA" id="ARBA00022960"/>
    </source>
</evidence>
<dbReference type="InterPro" id="IPR052905">
    <property type="entry name" value="LD-transpeptidase_YkuD-like"/>
</dbReference>
<accession>I5B2F0</accession>
<evidence type="ECO:0000256" key="5">
    <source>
        <dbReference type="ARBA" id="ARBA00022984"/>
    </source>
</evidence>
<dbReference type="UniPathway" id="UPA00219"/>
<dbReference type="GO" id="GO:0004180">
    <property type="term" value="F:carboxypeptidase activity"/>
    <property type="evidence" value="ECO:0007669"/>
    <property type="project" value="UniProtKB-ARBA"/>
</dbReference>
<dbReference type="AlphaFoldDB" id="I5B2F0"/>
<organism evidence="9 10">
    <name type="scientific">Desulfobacter postgatei 2ac9</name>
    <dbReference type="NCBI Taxonomy" id="879212"/>
    <lineage>
        <taxon>Bacteria</taxon>
        <taxon>Pseudomonadati</taxon>
        <taxon>Thermodesulfobacteriota</taxon>
        <taxon>Desulfobacteria</taxon>
        <taxon>Desulfobacterales</taxon>
        <taxon>Desulfobacteraceae</taxon>
        <taxon>Desulfobacter</taxon>
    </lineage>
</organism>
<evidence type="ECO:0000256" key="6">
    <source>
        <dbReference type="ARBA" id="ARBA00023316"/>
    </source>
</evidence>
<dbReference type="GO" id="GO:0008360">
    <property type="term" value="P:regulation of cell shape"/>
    <property type="evidence" value="ECO:0007669"/>
    <property type="project" value="UniProtKB-UniRule"/>
</dbReference>
<dbReference type="HOGENOM" id="CLU_020360_3_4_7"/>
<dbReference type="GO" id="GO:0016740">
    <property type="term" value="F:transferase activity"/>
    <property type="evidence" value="ECO:0007669"/>
    <property type="project" value="UniProtKB-KW"/>
</dbReference>
<keyword evidence="6 7" id="KW-0961">Cell wall biogenesis/degradation</keyword>
<dbReference type="SUPFAM" id="SSF141523">
    <property type="entry name" value="L,D-transpeptidase catalytic domain-like"/>
    <property type="match status" value="1"/>
</dbReference>
<dbReference type="Pfam" id="PF20142">
    <property type="entry name" value="Scaffold"/>
    <property type="match status" value="1"/>
</dbReference>
<keyword evidence="10" id="KW-1185">Reference proteome</keyword>
<dbReference type="PROSITE" id="PS52029">
    <property type="entry name" value="LD_TPASE"/>
    <property type="match status" value="1"/>
</dbReference>
<feature type="active site" description="Proton donor/acceptor" evidence="7">
    <location>
        <position position="430"/>
    </location>
</feature>
<dbReference type="PANTHER" id="PTHR41533:SF2">
    <property type="entry name" value="BLR7131 PROTEIN"/>
    <property type="match status" value="1"/>
</dbReference>
<sequence length="530" mass="60005">MFVVVTVAGLSSPPASYAEIGIDVLTGAIKQYFESHPLSLPASFKHQSSSNHQGLWLADIYHLTGLRPLWVTPEGPGKKAAIIFLYLSKSNTEGLDPNDYGVTRISDLWRARQPQLLAELDILLTFNLIQYIHDVSCGRLSDVNKAFDPVAPIEQTLSVPDLAGYLAGLPPSHRHYTELKTALKIYRAIEKDGEWPRIPAGKTIRPGDLDDRVPAIIHRLARSCDLDSKVSDLTYYDRSLIPFILQFQTMYGLEPDGLIGQKMLAAMNIPLSRLIQQIIVNMERWRLRQHDLGKKYILVNIPNFNLSAFDKEDISLQMPVIVGRLKHQTPVFSDHILYIDLNPYWNIPKSIAVNEELIKLKKNPYHLVNKHIRLFSTGDNAGELDSTAIDWAGVSRARMAQYRLRQDPGPWNSLGKIKFVLSNPDAVYMHDTPGKGLFSRSRRDFSHGCIRVSNPSGLAAFVLKDLPEKWSLEKIDDILKSGNRRVITLPIPLPVHITYQTVWVDKKGNIYFNRDVYGRDEVLMKALFNK</sequence>
<keyword evidence="4 7" id="KW-0133">Cell shape</keyword>
<evidence type="ECO:0000259" key="8">
    <source>
        <dbReference type="PROSITE" id="PS52029"/>
    </source>
</evidence>
<feature type="domain" description="L,D-TPase catalytic" evidence="8">
    <location>
        <begin position="295"/>
        <end position="488"/>
    </location>
</feature>
<reference evidence="9 10" key="1">
    <citation type="submission" date="2011-09" db="EMBL/GenBank/DDBJ databases">
        <authorList>
            <consortium name="US DOE Joint Genome Institute (JGI-PGF)"/>
            <person name="Lucas S."/>
            <person name="Han J."/>
            <person name="Lapidus A."/>
            <person name="Cheng J.-F."/>
            <person name="Goodwin L."/>
            <person name="Pitluck S."/>
            <person name="Peters L."/>
            <person name="Land M.L."/>
            <person name="Hauser L."/>
            <person name="Orellana R."/>
            <person name="Lovley D."/>
            <person name="Woyke T.J."/>
        </authorList>
    </citation>
    <scope>NUCLEOTIDE SEQUENCE [LARGE SCALE GENOMIC DNA]</scope>
    <source>
        <strain evidence="9 10">2ac9</strain>
    </source>
</reference>
<reference evidence="9 10" key="2">
    <citation type="submission" date="2012-02" db="EMBL/GenBank/DDBJ databases">
        <title>Improved High-Quality Draft sequence of Desulfobacter postgatei 2ac9.</title>
        <authorList>
            <consortium name="US DOE Joint Genome Institute"/>
            <person name="Lucas S."/>
            <person name="Han J."/>
            <person name="Lapidus A."/>
            <person name="Cheng J.-F."/>
            <person name="Goodwin L."/>
            <person name="Pitluck S."/>
            <person name="Peters L."/>
            <person name="Ovchinnikova G."/>
            <person name="Held B."/>
            <person name="Detter J.C."/>
            <person name="Han C."/>
            <person name="Tapia R."/>
            <person name="Land M."/>
            <person name="Hauser L."/>
            <person name="Kyrpides N."/>
            <person name="Ivanova N."/>
            <person name="Pagani I."/>
            <person name="Orellana R."/>
            <person name="Lovley D."/>
            <person name="Woyke T."/>
        </authorList>
    </citation>
    <scope>NUCLEOTIDE SEQUENCE [LARGE SCALE GENOMIC DNA]</scope>
    <source>
        <strain evidence="9 10">2ac9</strain>
    </source>
</reference>
<dbReference type="Proteomes" id="UP000005778">
    <property type="component" value="Chromosome"/>
</dbReference>
<dbReference type="InterPro" id="IPR045380">
    <property type="entry name" value="LD_TPept_scaffold_dom"/>
</dbReference>
<gene>
    <name evidence="9" type="ORF">DespoDRAFT_01746</name>
</gene>
<evidence type="ECO:0000256" key="1">
    <source>
        <dbReference type="ARBA" id="ARBA00004752"/>
    </source>
</evidence>
<dbReference type="InterPro" id="IPR036365">
    <property type="entry name" value="PGBD-like_sf"/>
</dbReference>
<dbReference type="SUPFAM" id="SSF47090">
    <property type="entry name" value="PGBD-like"/>
    <property type="match status" value="1"/>
</dbReference>
<comment type="similarity">
    <text evidence="2">Belongs to the YkuD family.</text>
</comment>
<dbReference type="CDD" id="cd16913">
    <property type="entry name" value="YkuD_like"/>
    <property type="match status" value="1"/>
</dbReference>
<name>I5B2F0_9BACT</name>
<dbReference type="Pfam" id="PF03734">
    <property type="entry name" value="YkuD"/>
    <property type="match status" value="1"/>
</dbReference>
<dbReference type="STRING" id="879212.DespoDRAFT_01746"/>
<dbReference type="Gene3D" id="2.40.440.10">
    <property type="entry name" value="L,D-transpeptidase catalytic domain-like"/>
    <property type="match status" value="1"/>
</dbReference>
<comment type="pathway">
    <text evidence="1 7">Cell wall biogenesis; peptidoglycan biosynthesis.</text>
</comment>
<dbReference type="InterPro" id="IPR038063">
    <property type="entry name" value="Transpep_catalytic_dom"/>
</dbReference>
<evidence type="ECO:0000256" key="7">
    <source>
        <dbReference type="PROSITE-ProRule" id="PRU01373"/>
    </source>
</evidence>
<dbReference type="InterPro" id="IPR036366">
    <property type="entry name" value="PGBDSf"/>
</dbReference>
<proteinExistence type="inferred from homology"/>
<evidence type="ECO:0000313" key="10">
    <source>
        <dbReference type="Proteomes" id="UP000005778"/>
    </source>
</evidence>
<dbReference type="eggNOG" id="COG2989">
    <property type="taxonomic scope" value="Bacteria"/>
</dbReference>
<dbReference type="InterPro" id="IPR005490">
    <property type="entry name" value="LD_TPept_cat_dom"/>
</dbReference>
<evidence type="ECO:0000256" key="2">
    <source>
        <dbReference type="ARBA" id="ARBA00005992"/>
    </source>
</evidence>
<keyword evidence="3" id="KW-0808">Transferase</keyword>
<protein>
    <recommendedName>
        <fullName evidence="8">L,D-TPase catalytic domain-containing protein</fullName>
    </recommendedName>
</protein>
<evidence type="ECO:0000256" key="3">
    <source>
        <dbReference type="ARBA" id="ARBA00022679"/>
    </source>
</evidence>
<dbReference type="EMBL" id="CM001488">
    <property type="protein sequence ID" value="EIM63663.1"/>
    <property type="molecule type" value="Genomic_DNA"/>
</dbReference>
<dbReference type="GO" id="GO:0009252">
    <property type="term" value="P:peptidoglycan biosynthetic process"/>
    <property type="evidence" value="ECO:0007669"/>
    <property type="project" value="UniProtKB-UniPathway"/>
</dbReference>
<dbReference type="GO" id="GO:0071555">
    <property type="term" value="P:cell wall organization"/>
    <property type="evidence" value="ECO:0007669"/>
    <property type="project" value="UniProtKB-UniRule"/>
</dbReference>
<keyword evidence="5 7" id="KW-0573">Peptidoglycan synthesis</keyword>
<feature type="active site" description="Nucleophile" evidence="7">
    <location>
        <position position="449"/>
    </location>
</feature>
<evidence type="ECO:0000313" key="9">
    <source>
        <dbReference type="EMBL" id="EIM63663.1"/>
    </source>
</evidence>